<dbReference type="Gene3D" id="3.30.1460.20">
    <property type="match status" value="2"/>
</dbReference>
<dbReference type="InterPro" id="IPR034666">
    <property type="entry name" value="ARPC2/4"/>
</dbReference>
<evidence type="ECO:0000256" key="1">
    <source>
        <dbReference type="ARBA" id="ARBA00004245"/>
    </source>
</evidence>
<accession>A0ABR1FH99</accession>
<dbReference type="Pfam" id="PF04045">
    <property type="entry name" value="P34-Arc"/>
    <property type="match status" value="1"/>
</dbReference>
<sequence length="316" mass="35160">MAATENMKLELQSAILEEAIGQRLLDGKREPCEIPCADFDARPGDTLFKLVVLPGQESVLTLHVALPCYDQLLQHGGAECLETTYSGMVSQPEPGYSVALSANADETSSPEDLLSKLVLVKRNLMGAPFQKAFSSLAAGTAKDLPVARLPWRKNESVYIVAGNDPAMPSNWDRVTIVFSVDFPEESDRAYCRIFLQQLQDVGRKVNNAPPVVFSEAKEPPLEIRDTCTESPLIVGFVSFTIFDHHVKTPAKLAKTIDNLIGFRNYLHFHIKAAKTNLHMRMRRKVNSWIQIVNRAIMTADKPKDMKTSSGKTFTRK</sequence>
<keyword evidence="3 6" id="KW-0963">Cytoplasm</keyword>
<evidence type="ECO:0000256" key="4">
    <source>
        <dbReference type="ARBA" id="ARBA00023203"/>
    </source>
</evidence>
<keyword evidence="4 6" id="KW-0009">Actin-binding</keyword>
<keyword evidence="8" id="KW-1185">Reference proteome</keyword>
<protein>
    <recommendedName>
        <fullName evidence="6">Arp2/3 complex 34 kDa subunit</fullName>
    </recommendedName>
</protein>
<evidence type="ECO:0000313" key="7">
    <source>
        <dbReference type="EMBL" id="KAK7230794.1"/>
    </source>
</evidence>
<dbReference type="InterPro" id="IPR007188">
    <property type="entry name" value="ARPC2"/>
</dbReference>
<comment type="function">
    <text evidence="6">Functions as actin-binding component of the Arp2/3 complex which is involved in regulation of actin polymerization and together with an activating nucleation-promoting factor (NPF) mediates the formation of branched actin networks.</text>
</comment>
<dbReference type="PANTHER" id="PTHR12058:SF0">
    <property type="entry name" value="ACTIN-RELATED PROTEIN 2_3 COMPLEX SUBUNIT 2"/>
    <property type="match status" value="1"/>
</dbReference>
<evidence type="ECO:0000256" key="2">
    <source>
        <dbReference type="ARBA" id="ARBA00007192"/>
    </source>
</evidence>
<keyword evidence="5 6" id="KW-0206">Cytoskeleton</keyword>
<proteinExistence type="inferred from homology"/>
<name>A0ABR1FH99_AURAN</name>
<evidence type="ECO:0000256" key="6">
    <source>
        <dbReference type="RuleBase" id="RU364015"/>
    </source>
</evidence>
<dbReference type="SUPFAM" id="SSF69645">
    <property type="entry name" value="Arp2/3 complex subunits"/>
    <property type="match status" value="2"/>
</dbReference>
<dbReference type="Proteomes" id="UP001363151">
    <property type="component" value="Unassembled WGS sequence"/>
</dbReference>
<dbReference type="PANTHER" id="PTHR12058">
    <property type="entry name" value="ARP2/3 COMPLEX 34 KDA SUBUNIT"/>
    <property type="match status" value="1"/>
</dbReference>
<comment type="similarity">
    <text evidence="2 6">Belongs to the ARPC2 family.</text>
</comment>
<gene>
    <name evidence="7" type="primary">ARPC2</name>
    <name evidence="7" type="ORF">SO694_00075067</name>
</gene>
<organism evidence="7 8">
    <name type="scientific">Aureococcus anophagefferens</name>
    <name type="common">Harmful bloom alga</name>
    <dbReference type="NCBI Taxonomy" id="44056"/>
    <lineage>
        <taxon>Eukaryota</taxon>
        <taxon>Sar</taxon>
        <taxon>Stramenopiles</taxon>
        <taxon>Ochrophyta</taxon>
        <taxon>Pelagophyceae</taxon>
        <taxon>Pelagomonadales</taxon>
        <taxon>Pelagomonadaceae</taxon>
        <taxon>Aureococcus</taxon>
    </lineage>
</organism>
<comment type="caution">
    <text evidence="7">The sequence shown here is derived from an EMBL/GenBank/DDBJ whole genome shotgun (WGS) entry which is preliminary data.</text>
</comment>
<evidence type="ECO:0000256" key="3">
    <source>
        <dbReference type="ARBA" id="ARBA00022490"/>
    </source>
</evidence>
<evidence type="ECO:0000256" key="5">
    <source>
        <dbReference type="ARBA" id="ARBA00023212"/>
    </source>
</evidence>
<reference evidence="7 8" key="1">
    <citation type="submission" date="2024-03" db="EMBL/GenBank/DDBJ databases">
        <title>Aureococcus anophagefferens CCMP1851 and Kratosvirus quantuckense: Draft genome of a second virus-susceptible host strain in the model system.</title>
        <authorList>
            <person name="Chase E."/>
            <person name="Truchon A.R."/>
            <person name="Schepens W."/>
            <person name="Wilhelm S.W."/>
        </authorList>
    </citation>
    <scope>NUCLEOTIDE SEQUENCE [LARGE SCALE GENOMIC DNA]</scope>
    <source>
        <strain evidence="7 8">CCMP1851</strain>
    </source>
</reference>
<evidence type="ECO:0000313" key="8">
    <source>
        <dbReference type="Proteomes" id="UP001363151"/>
    </source>
</evidence>
<dbReference type="EMBL" id="JBBJCI010000423">
    <property type="protein sequence ID" value="KAK7230794.1"/>
    <property type="molecule type" value="Genomic_DNA"/>
</dbReference>
<comment type="subunit">
    <text evidence="6">Component of the Arp2/3 complex.</text>
</comment>
<comment type="subcellular location">
    <subcellularLocation>
        <location evidence="1 6">Cytoplasm</location>
        <location evidence="1 6">Cytoskeleton</location>
    </subcellularLocation>
</comment>